<organism evidence="8 9">
    <name type="scientific">Candidatus Omnitrophus magneticus</name>
    <dbReference type="NCBI Taxonomy" id="1609969"/>
    <lineage>
        <taxon>Bacteria</taxon>
        <taxon>Pseudomonadati</taxon>
        <taxon>Candidatus Omnitrophota</taxon>
        <taxon>Candidatus Omnitrophus</taxon>
    </lineage>
</organism>
<dbReference type="SUPFAM" id="SSF52788">
    <property type="entry name" value="Phosphotyrosine protein phosphatases I"/>
    <property type="match status" value="1"/>
</dbReference>
<keyword evidence="4" id="KW-0904">Protein phosphatase</keyword>
<dbReference type="InterPro" id="IPR036196">
    <property type="entry name" value="Ptyr_pPase_sf"/>
</dbReference>
<dbReference type="SMART" id="SM00226">
    <property type="entry name" value="LMWPc"/>
    <property type="match status" value="1"/>
</dbReference>
<evidence type="ECO:0000256" key="5">
    <source>
        <dbReference type="ARBA" id="ARBA00051722"/>
    </source>
</evidence>
<comment type="similarity">
    <text evidence="1">Belongs to the low molecular weight phosphotyrosine protein phosphatase family.</text>
</comment>
<dbReference type="GO" id="GO:0004725">
    <property type="term" value="F:protein tyrosine phosphatase activity"/>
    <property type="evidence" value="ECO:0007669"/>
    <property type="project" value="UniProtKB-EC"/>
</dbReference>
<feature type="active site" description="Proton donor" evidence="6">
    <location>
        <position position="124"/>
    </location>
</feature>
<dbReference type="Proteomes" id="UP000033428">
    <property type="component" value="Unassembled WGS sequence"/>
</dbReference>
<evidence type="ECO:0000259" key="7">
    <source>
        <dbReference type="SMART" id="SM00226"/>
    </source>
</evidence>
<evidence type="ECO:0000313" key="9">
    <source>
        <dbReference type="Proteomes" id="UP000033428"/>
    </source>
</evidence>
<dbReference type="EMBL" id="JYNY01000495">
    <property type="protein sequence ID" value="KJJ83751.1"/>
    <property type="molecule type" value="Genomic_DNA"/>
</dbReference>
<dbReference type="Gene3D" id="3.40.50.2300">
    <property type="match status" value="1"/>
</dbReference>
<evidence type="ECO:0000256" key="2">
    <source>
        <dbReference type="ARBA" id="ARBA00013064"/>
    </source>
</evidence>
<dbReference type="CDD" id="cd16344">
    <property type="entry name" value="LMWPAP"/>
    <property type="match status" value="1"/>
</dbReference>
<dbReference type="PRINTS" id="PR00719">
    <property type="entry name" value="LMWPTPASE"/>
</dbReference>
<dbReference type="PANTHER" id="PTHR11717">
    <property type="entry name" value="LOW MOLECULAR WEIGHT PROTEIN TYROSINE PHOSPHATASE"/>
    <property type="match status" value="1"/>
</dbReference>
<protein>
    <recommendedName>
        <fullName evidence="2">protein-tyrosine-phosphatase</fullName>
        <ecNumber evidence="2">3.1.3.48</ecNumber>
    </recommendedName>
</protein>
<dbReference type="PANTHER" id="PTHR11717:SF31">
    <property type="entry name" value="LOW MOLECULAR WEIGHT PROTEIN-TYROSINE-PHOSPHATASE ETP-RELATED"/>
    <property type="match status" value="1"/>
</dbReference>
<feature type="active site" description="Nucleophile" evidence="6">
    <location>
        <position position="11"/>
    </location>
</feature>
<comment type="catalytic activity">
    <reaction evidence="5">
        <text>O-phospho-L-tyrosyl-[protein] + H2O = L-tyrosyl-[protein] + phosphate</text>
        <dbReference type="Rhea" id="RHEA:10684"/>
        <dbReference type="Rhea" id="RHEA-COMP:10136"/>
        <dbReference type="Rhea" id="RHEA-COMP:20101"/>
        <dbReference type="ChEBI" id="CHEBI:15377"/>
        <dbReference type="ChEBI" id="CHEBI:43474"/>
        <dbReference type="ChEBI" id="CHEBI:46858"/>
        <dbReference type="ChEBI" id="CHEBI:61978"/>
        <dbReference type="EC" id="3.1.3.48"/>
    </reaction>
</comment>
<dbReference type="EC" id="3.1.3.48" evidence="2"/>
<reference evidence="8 9" key="1">
    <citation type="submission" date="2015-02" db="EMBL/GenBank/DDBJ databases">
        <title>Single-cell genomics of uncultivated deep-branching MTB reveals a conserved set of magnetosome genes.</title>
        <authorList>
            <person name="Kolinko S."/>
            <person name="Richter M."/>
            <person name="Glockner F.O."/>
            <person name="Brachmann A."/>
            <person name="Schuler D."/>
        </authorList>
    </citation>
    <scope>NUCLEOTIDE SEQUENCE [LARGE SCALE GENOMIC DNA]</scope>
    <source>
        <strain evidence="8">SKK-01</strain>
    </source>
</reference>
<keyword evidence="9" id="KW-1185">Reference proteome</keyword>
<comment type="caution">
    <text evidence="8">The sequence shown here is derived from an EMBL/GenBank/DDBJ whole genome shotgun (WGS) entry which is preliminary data.</text>
</comment>
<keyword evidence="3" id="KW-0378">Hydrolase</keyword>
<feature type="domain" description="Phosphotyrosine protein phosphatase I" evidence="7">
    <location>
        <begin position="5"/>
        <end position="150"/>
    </location>
</feature>
<evidence type="ECO:0000313" key="8">
    <source>
        <dbReference type="EMBL" id="KJJ83751.1"/>
    </source>
</evidence>
<evidence type="ECO:0000256" key="6">
    <source>
        <dbReference type="PIRSR" id="PIRSR617867-1"/>
    </source>
</evidence>
<accession>A0A0F0CQG5</accession>
<evidence type="ECO:0000256" key="3">
    <source>
        <dbReference type="ARBA" id="ARBA00022801"/>
    </source>
</evidence>
<evidence type="ECO:0000256" key="1">
    <source>
        <dbReference type="ARBA" id="ARBA00011063"/>
    </source>
</evidence>
<evidence type="ECO:0000256" key="4">
    <source>
        <dbReference type="ARBA" id="ARBA00022912"/>
    </source>
</evidence>
<dbReference type="InterPro" id="IPR017867">
    <property type="entry name" value="Tyr_phospatase_low_mol_wt"/>
</dbReference>
<dbReference type="InterPro" id="IPR050438">
    <property type="entry name" value="LMW_PTPase"/>
</dbReference>
<proteinExistence type="inferred from homology"/>
<name>A0A0F0CQG5_9BACT</name>
<dbReference type="Pfam" id="PF01451">
    <property type="entry name" value="LMWPc"/>
    <property type="match status" value="1"/>
</dbReference>
<dbReference type="PATRIC" id="fig|1609969.3.peg.2579"/>
<gene>
    <name evidence="8" type="ORF">OMAG_002410</name>
</gene>
<feature type="active site" evidence="6">
    <location>
        <position position="17"/>
    </location>
</feature>
<dbReference type="InterPro" id="IPR023485">
    <property type="entry name" value="Ptyr_pPase"/>
</dbReference>
<dbReference type="AlphaFoldDB" id="A0A0F0CQG5"/>
<sequence>MVNFKNILFVCTGNSCRSIMAEAYFNKRVEEKGLCVKSKSAGTFGIYGLKPSFETIEVLKEEKIDFYDYFSKPLTKDLVDWADIILVMTAEHREGVLAIAPNAKEKIIFLGKFRKNQGDVSIPDPIGRSLSFYRVTLNIIKQSIEGLLEESNG</sequence>